<evidence type="ECO:0000256" key="5">
    <source>
        <dbReference type="PIRSR" id="PIRSR602401-1"/>
    </source>
</evidence>
<dbReference type="GO" id="GO:0005506">
    <property type="term" value="F:iron ion binding"/>
    <property type="evidence" value="ECO:0007669"/>
    <property type="project" value="InterPro"/>
</dbReference>
<dbReference type="PRINTS" id="PR00385">
    <property type="entry name" value="P450"/>
</dbReference>
<dbReference type="PANTHER" id="PTHR24305:SF166">
    <property type="entry name" value="CYTOCHROME P450 12A4, MITOCHONDRIAL-RELATED"/>
    <property type="match status" value="1"/>
</dbReference>
<comment type="cofactor">
    <cofactor evidence="1 5">
        <name>heme</name>
        <dbReference type="ChEBI" id="CHEBI:30413"/>
    </cofactor>
</comment>
<dbReference type="OrthoDB" id="1470350at2759"/>
<evidence type="ECO:0000313" key="8">
    <source>
        <dbReference type="EMBL" id="KXS99863.1"/>
    </source>
</evidence>
<dbReference type="InterPro" id="IPR050121">
    <property type="entry name" value="Cytochrome_P450_monoxygenase"/>
</dbReference>
<keyword evidence="5 6" id="KW-0349">Heme</keyword>
<feature type="region of interest" description="Disordered" evidence="7">
    <location>
        <begin position="482"/>
        <end position="514"/>
    </location>
</feature>
<dbReference type="InterPro" id="IPR036396">
    <property type="entry name" value="Cyt_P450_sf"/>
</dbReference>
<keyword evidence="4 5" id="KW-0408">Iron</keyword>
<evidence type="ECO:0000256" key="3">
    <source>
        <dbReference type="ARBA" id="ARBA00022723"/>
    </source>
</evidence>
<proteinExistence type="inferred from homology"/>
<dbReference type="InterPro" id="IPR017972">
    <property type="entry name" value="Cyt_P450_CS"/>
</dbReference>
<dbReference type="PRINTS" id="PR00463">
    <property type="entry name" value="EP450I"/>
</dbReference>
<sequence length="637" mass="72734">MIPYVVLGFIAIIVLYLWNTVRCFQRNLALAKQSGIPYISLPIYTFNRFWLVTHKLWLPFIRKLPHSWTEDWIDFLVPEYAWDKKYDGLFKAHDTDIIMLVAPGANTLLVADADCTSQIAARRNDFPKPTWLYTSVDLFGKNVVSTEGANWRHHRKITSPPFTEKNNVLVWKESLEQAQSMMAGWVGDNKTDSGTIWNVATEAMRLSLHVISRAGFGVKLYWPHEQSATAIPHGHSMTYKDALETLLHSVIPLMLLPRWLMKCLPFEGLRRADQSLTEWGQYMREMYEEKRKEVKRGESTEGMDLMGALVKGSGQTADVLNSDAEKAQAKQLLTDEEILGNSFVFILAGHETAANTIHFSTLFLAMHMSSQKHLQDDLDQIFGDRPVSEWDYDKDMPKLFGSMCGAVMNEELRLVAPVVGIPKCTAKDKPQGLNFNGRHVIVPPGCYVTMDTAATHRNPRYWPHTSPEDVLEFRPERWLLDPAKTNSNTDDDAYEKEEGLDFDGPDKRPDTAASLYRPPKGAYVPFSEGYRSCLGRRFAQVEILAVLAVMFKQWSVELDVSDYLSDTDFEKATIAEKIVAWEKADARARHLLKNGMGTIITIQMRAGKVPFRFVRRGNERFKDIPEIYRQRKAKGDW</sequence>
<dbReference type="Pfam" id="PF00067">
    <property type="entry name" value="p450"/>
    <property type="match status" value="1"/>
</dbReference>
<evidence type="ECO:0000256" key="1">
    <source>
        <dbReference type="ARBA" id="ARBA00001971"/>
    </source>
</evidence>
<feature type="compositionally biased region" description="Basic and acidic residues" evidence="7">
    <location>
        <begin position="496"/>
        <end position="510"/>
    </location>
</feature>
<evidence type="ECO:0008006" key="10">
    <source>
        <dbReference type="Google" id="ProtNLM"/>
    </source>
</evidence>
<dbReference type="EMBL" id="LFZN01000084">
    <property type="protein sequence ID" value="KXS99863.1"/>
    <property type="molecule type" value="Genomic_DNA"/>
</dbReference>
<dbReference type="InterPro" id="IPR002401">
    <property type="entry name" value="Cyt_P450_E_grp-I"/>
</dbReference>
<evidence type="ECO:0000256" key="6">
    <source>
        <dbReference type="RuleBase" id="RU000461"/>
    </source>
</evidence>
<dbReference type="STRING" id="321146.A0A139HBN9"/>
<dbReference type="GO" id="GO:0020037">
    <property type="term" value="F:heme binding"/>
    <property type="evidence" value="ECO:0007669"/>
    <property type="project" value="InterPro"/>
</dbReference>
<gene>
    <name evidence="8" type="ORF">AC578_4466</name>
</gene>
<evidence type="ECO:0000313" key="9">
    <source>
        <dbReference type="Proteomes" id="UP000070133"/>
    </source>
</evidence>
<dbReference type="SUPFAM" id="SSF48264">
    <property type="entry name" value="Cytochrome P450"/>
    <property type="match status" value="1"/>
</dbReference>
<keyword evidence="9" id="KW-1185">Reference proteome</keyword>
<dbReference type="AlphaFoldDB" id="A0A139HBN9"/>
<protein>
    <recommendedName>
        <fullName evidence="10">Cytochrome P450</fullName>
    </recommendedName>
</protein>
<keyword evidence="6" id="KW-0503">Monooxygenase</keyword>
<dbReference type="GO" id="GO:0016705">
    <property type="term" value="F:oxidoreductase activity, acting on paired donors, with incorporation or reduction of molecular oxygen"/>
    <property type="evidence" value="ECO:0007669"/>
    <property type="project" value="InterPro"/>
</dbReference>
<organism evidence="8 9">
    <name type="scientific">Pseudocercospora eumusae</name>
    <dbReference type="NCBI Taxonomy" id="321146"/>
    <lineage>
        <taxon>Eukaryota</taxon>
        <taxon>Fungi</taxon>
        <taxon>Dikarya</taxon>
        <taxon>Ascomycota</taxon>
        <taxon>Pezizomycotina</taxon>
        <taxon>Dothideomycetes</taxon>
        <taxon>Dothideomycetidae</taxon>
        <taxon>Mycosphaerellales</taxon>
        <taxon>Mycosphaerellaceae</taxon>
        <taxon>Pseudocercospora</taxon>
    </lineage>
</organism>
<dbReference type="PROSITE" id="PS00086">
    <property type="entry name" value="CYTOCHROME_P450"/>
    <property type="match status" value="1"/>
</dbReference>
<evidence type="ECO:0000256" key="4">
    <source>
        <dbReference type="ARBA" id="ARBA00023004"/>
    </source>
</evidence>
<comment type="caution">
    <text evidence="8">The sequence shown here is derived from an EMBL/GenBank/DDBJ whole genome shotgun (WGS) entry which is preliminary data.</text>
</comment>
<dbReference type="Gene3D" id="1.10.630.10">
    <property type="entry name" value="Cytochrome P450"/>
    <property type="match status" value="1"/>
</dbReference>
<evidence type="ECO:0000256" key="7">
    <source>
        <dbReference type="SAM" id="MobiDB-lite"/>
    </source>
</evidence>
<dbReference type="PANTHER" id="PTHR24305">
    <property type="entry name" value="CYTOCHROME P450"/>
    <property type="match status" value="1"/>
</dbReference>
<feature type="binding site" description="axial binding residue" evidence="5">
    <location>
        <position position="533"/>
    </location>
    <ligand>
        <name>heme</name>
        <dbReference type="ChEBI" id="CHEBI:30413"/>
    </ligand>
    <ligandPart>
        <name>Fe</name>
        <dbReference type="ChEBI" id="CHEBI:18248"/>
    </ligandPart>
</feature>
<dbReference type="GO" id="GO:0004497">
    <property type="term" value="F:monooxygenase activity"/>
    <property type="evidence" value="ECO:0007669"/>
    <property type="project" value="UniProtKB-KW"/>
</dbReference>
<dbReference type="Proteomes" id="UP000070133">
    <property type="component" value="Unassembled WGS sequence"/>
</dbReference>
<reference evidence="8 9" key="1">
    <citation type="submission" date="2015-07" db="EMBL/GenBank/DDBJ databases">
        <title>Comparative genomics of the Sigatoka disease complex on banana suggests a link between parallel evolutionary changes in Pseudocercospora fijiensis and Pseudocercospora eumusae and increased virulence on the banana host.</title>
        <authorList>
            <person name="Chang T.-C."/>
            <person name="Salvucci A."/>
            <person name="Crous P.W."/>
            <person name="Stergiopoulos I."/>
        </authorList>
    </citation>
    <scope>NUCLEOTIDE SEQUENCE [LARGE SCALE GENOMIC DNA]</scope>
    <source>
        <strain evidence="8 9">CBS 114824</strain>
    </source>
</reference>
<keyword evidence="6" id="KW-0560">Oxidoreductase</keyword>
<keyword evidence="3 5" id="KW-0479">Metal-binding</keyword>
<evidence type="ECO:0000256" key="2">
    <source>
        <dbReference type="ARBA" id="ARBA00010617"/>
    </source>
</evidence>
<comment type="similarity">
    <text evidence="2 6">Belongs to the cytochrome P450 family.</text>
</comment>
<dbReference type="InterPro" id="IPR001128">
    <property type="entry name" value="Cyt_P450"/>
</dbReference>
<accession>A0A139HBN9</accession>
<dbReference type="CDD" id="cd11070">
    <property type="entry name" value="CYP56-like"/>
    <property type="match status" value="1"/>
</dbReference>
<name>A0A139HBN9_9PEZI</name>